<dbReference type="SUPFAM" id="SSF56784">
    <property type="entry name" value="HAD-like"/>
    <property type="match status" value="1"/>
</dbReference>
<evidence type="ECO:0000313" key="2">
    <source>
        <dbReference type="Proteomes" id="UP000523795"/>
    </source>
</evidence>
<reference evidence="1 2" key="1">
    <citation type="submission" date="2020-04" db="EMBL/GenBank/DDBJ databases">
        <authorList>
            <person name="Liu S."/>
        </authorList>
    </citation>
    <scope>NUCLEOTIDE SEQUENCE [LARGE SCALE GENOMIC DNA]</scope>
    <source>
        <strain evidence="1 2">CGMCC 1.15091</strain>
    </source>
</reference>
<dbReference type="Gene3D" id="3.30.70.1020">
    <property type="entry name" value="Trehalose-6-phosphate phosphatase related protein, domain 2"/>
    <property type="match status" value="1"/>
</dbReference>
<organism evidence="1 2">
    <name type="scientific">Arthrobacter deserti</name>
    <dbReference type="NCBI Taxonomy" id="1742687"/>
    <lineage>
        <taxon>Bacteria</taxon>
        <taxon>Bacillati</taxon>
        <taxon>Actinomycetota</taxon>
        <taxon>Actinomycetes</taxon>
        <taxon>Micrococcales</taxon>
        <taxon>Micrococcaceae</taxon>
        <taxon>Arthrobacter</taxon>
    </lineage>
</organism>
<name>A0ABX1JSU5_9MICC</name>
<gene>
    <name evidence="1" type="ORF">HER39_17815</name>
</gene>
<proteinExistence type="predicted"/>
<dbReference type="InterPro" id="IPR003337">
    <property type="entry name" value="Trehalose_PPase"/>
</dbReference>
<accession>A0ABX1JSU5</accession>
<feature type="non-terminal residue" evidence="1">
    <location>
        <position position="252"/>
    </location>
</feature>
<keyword evidence="2" id="KW-1185">Reference proteome</keyword>
<sequence length="252" mass="26136">MPTPLNQTVAEAALLTRSLPLGLLKAFVQTEAPEDRLSPALLGGLRLLARTPNLLVACNYGGTLCSAEGISTETLPLGGAAVAFRALAALPNTYAAIISGRSLRGLASVSRLPAEGHLVGSHGAEFDMAFAHGLSLGTEAVLQQAGTALVEVVGFEKGISTERRPVAVAVHPRGAPPEVFERVRAASRQVAEQHGLYFIEVGSVLDLSVTEPSKGSALERLRSQLGVSAALYAGDAPSDELAIRTLRGPDMG</sequence>
<dbReference type="Pfam" id="PF02358">
    <property type="entry name" value="Trehalose_PPase"/>
    <property type="match status" value="1"/>
</dbReference>
<dbReference type="Gene3D" id="3.40.50.1000">
    <property type="entry name" value="HAD superfamily/HAD-like"/>
    <property type="match status" value="1"/>
</dbReference>
<protein>
    <submittedName>
        <fullName evidence="1">Trehalose-phosphatase</fullName>
    </submittedName>
</protein>
<dbReference type="Proteomes" id="UP000523795">
    <property type="component" value="Unassembled WGS sequence"/>
</dbReference>
<evidence type="ECO:0000313" key="1">
    <source>
        <dbReference type="EMBL" id="NKX52393.1"/>
    </source>
</evidence>
<comment type="caution">
    <text evidence="1">The sequence shown here is derived from an EMBL/GenBank/DDBJ whole genome shotgun (WGS) entry which is preliminary data.</text>
</comment>
<dbReference type="InterPro" id="IPR023214">
    <property type="entry name" value="HAD_sf"/>
</dbReference>
<dbReference type="EMBL" id="JAAZSR010000515">
    <property type="protein sequence ID" value="NKX52393.1"/>
    <property type="molecule type" value="Genomic_DNA"/>
</dbReference>
<dbReference type="InterPro" id="IPR036412">
    <property type="entry name" value="HAD-like_sf"/>
</dbReference>